<feature type="compositionally biased region" description="Low complexity" evidence="1">
    <location>
        <begin position="15"/>
        <end position="25"/>
    </location>
</feature>
<evidence type="ECO:0000313" key="2">
    <source>
        <dbReference type="EMBL" id="WUN77105.1"/>
    </source>
</evidence>
<dbReference type="EMBL" id="CP108036">
    <property type="protein sequence ID" value="WUN83928.1"/>
    <property type="molecule type" value="Genomic_DNA"/>
</dbReference>
<proteinExistence type="predicted"/>
<dbReference type="EMBL" id="CP108036">
    <property type="protein sequence ID" value="WUN77105.1"/>
    <property type="molecule type" value="Genomic_DNA"/>
</dbReference>
<dbReference type="GeneID" id="95502129"/>
<dbReference type="RefSeq" id="WP_328738253.1">
    <property type="nucleotide sequence ID" value="NZ_CP108036.1"/>
</dbReference>
<name>A0ABZ1Q3Q4_9ACTN</name>
<evidence type="ECO:0000313" key="3">
    <source>
        <dbReference type="EMBL" id="WUN83928.1"/>
    </source>
</evidence>
<protein>
    <submittedName>
        <fullName evidence="2">Uncharacterized protein</fullName>
    </submittedName>
</protein>
<dbReference type="Proteomes" id="UP001432312">
    <property type="component" value="Chromosome"/>
</dbReference>
<sequence>MSAARTPAHPALETPRGGRPRAPGCPAGVPALLRGLLDETAGPEALRVPGIVLMDGVLHMSAVMPAALPYLIGLAAVPGTTVRPGLLDLLIAAADLSAPADACRAAEPRPRPRPGRGSGGTRCDPAPVDPNDKHWRTWTLRLLALLAADLPDQQAWLGERRLTVQTAVEEVEFAGSIAEGLTDRAVFTPGHLHTLQAIARRTGALDATARTARWADSLAADPAWNDVRTLARDFLHTLPDDRPRPLPHPVRPNPGDC</sequence>
<feature type="region of interest" description="Disordered" evidence="1">
    <location>
        <begin position="1"/>
        <end position="25"/>
    </location>
</feature>
<evidence type="ECO:0000313" key="4">
    <source>
        <dbReference type="Proteomes" id="UP001432312"/>
    </source>
</evidence>
<organism evidence="2 4">
    <name type="scientific">Streptomyces erythrochromogenes</name>
    <dbReference type="NCBI Taxonomy" id="285574"/>
    <lineage>
        <taxon>Bacteria</taxon>
        <taxon>Bacillati</taxon>
        <taxon>Actinomycetota</taxon>
        <taxon>Actinomycetes</taxon>
        <taxon>Kitasatosporales</taxon>
        <taxon>Streptomycetaceae</taxon>
        <taxon>Streptomyces</taxon>
    </lineage>
</organism>
<keyword evidence="4" id="KW-1185">Reference proteome</keyword>
<feature type="region of interest" description="Disordered" evidence="1">
    <location>
        <begin position="101"/>
        <end position="128"/>
    </location>
</feature>
<evidence type="ECO:0000256" key="1">
    <source>
        <dbReference type="SAM" id="MobiDB-lite"/>
    </source>
</evidence>
<reference evidence="2" key="1">
    <citation type="submission" date="2022-10" db="EMBL/GenBank/DDBJ databases">
        <title>The complete genomes of actinobacterial strains from the NBC collection.</title>
        <authorList>
            <person name="Joergensen T.S."/>
            <person name="Alvarez Arevalo M."/>
            <person name="Sterndorff E.B."/>
            <person name="Faurdal D."/>
            <person name="Vuksanovic O."/>
            <person name="Mourched A.-S."/>
            <person name="Charusanti P."/>
            <person name="Shaw S."/>
            <person name="Blin K."/>
            <person name="Weber T."/>
        </authorList>
    </citation>
    <scope>NUCLEOTIDE SEQUENCE</scope>
    <source>
        <strain evidence="2">NBC_00303</strain>
    </source>
</reference>
<gene>
    <name evidence="2" type="ORF">OHA91_00470</name>
    <name evidence="3" type="ORF">OHA91_38785</name>
</gene>
<accession>A0ABZ1Q3Q4</accession>